<organism evidence="2">
    <name type="scientific">marine sediment metagenome</name>
    <dbReference type="NCBI Taxonomy" id="412755"/>
    <lineage>
        <taxon>unclassified sequences</taxon>
        <taxon>metagenomes</taxon>
        <taxon>ecological metagenomes</taxon>
    </lineage>
</organism>
<feature type="compositionally biased region" description="Polar residues" evidence="1">
    <location>
        <begin position="23"/>
        <end position="35"/>
    </location>
</feature>
<evidence type="ECO:0000313" key="2">
    <source>
        <dbReference type="EMBL" id="KKM71175.1"/>
    </source>
</evidence>
<feature type="non-terminal residue" evidence="2">
    <location>
        <position position="35"/>
    </location>
</feature>
<reference evidence="2" key="1">
    <citation type="journal article" date="2015" name="Nature">
        <title>Complex archaea that bridge the gap between prokaryotes and eukaryotes.</title>
        <authorList>
            <person name="Spang A."/>
            <person name="Saw J.H."/>
            <person name="Jorgensen S.L."/>
            <person name="Zaremba-Niedzwiedzka K."/>
            <person name="Martijn J."/>
            <person name="Lind A.E."/>
            <person name="van Eijk R."/>
            <person name="Schleper C."/>
            <person name="Guy L."/>
            <person name="Ettema T.J."/>
        </authorList>
    </citation>
    <scope>NUCLEOTIDE SEQUENCE</scope>
</reference>
<proteinExistence type="predicted"/>
<name>A0A0F9M3F3_9ZZZZ</name>
<feature type="compositionally biased region" description="Polar residues" evidence="1">
    <location>
        <begin position="1"/>
        <end position="11"/>
    </location>
</feature>
<comment type="caution">
    <text evidence="2">The sequence shown here is derived from an EMBL/GenBank/DDBJ whole genome shotgun (WGS) entry which is preliminary data.</text>
</comment>
<evidence type="ECO:0000256" key="1">
    <source>
        <dbReference type="SAM" id="MobiDB-lite"/>
    </source>
</evidence>
<gene>
    <name evidence="2" type="ORF">LCGC14_1433380</name>
</gene>
<dbReference type="EMBL" id="LAZR01009687">
    <property type="protein sequence ID" value="KKM71175.1"/>
    <property type="molecule type" value="Genomic_DNA"/>
</dbReference>
<dbReference type="AlphaFoldDB" id="A0A0F9M3F3"/>
<accession>A0A0F9M3F3</accession>
<protein>
    <submittedName>
        <fullName evidence="2">Uncharacterized protein</fullName>
    </submittedName>
</protein>
<feature type="region of interest" description="Disordered" evidence="1">
    <location>
        <begin position="1"/>
        <end position="35"/>
    </location>
</feature>
<sequence>MATWGVSNNWGLSADTAEEESSFPGNNSGTPEPGY</sequence>